<dbReference type="PRINTS" id="PR00719">
    <property type="entry name" value="LMWPTPASE"/>
</dbReference>
<dbReference type="CDD" id="cd16343">
    <property type="entry name" value="LMWPTP"/>
    <property type="match status" value="1"/>
</dbReference>
<dbReference type="InterPro" id="IPR036196">
    <property type="entry name" value="Ptyr_pPase_sf"/>
</dbReference>
<evidence type="ECO:0000256" key="2">
    <source>
        <dbReference type="ARBA" id="ARBA00013064"/>
    </source>
</evidence>
<dbReference type="Gene3D" id="3.40.50.2300">
    <property type="match status" value="1"/>
</dbReference>
<evidence type="ECO:0000259" key="6">
    <source>
        <dbReference type="SMART" id="SM00226"/>
    </source>
</evidence>
<dbReference type="SUPFAM" id="SSF52788">
    <property type="entry name" value="Phosphotyrosine protein phosphatases I"/>
    <property type="match status" value="1"/>
</dbReference>
<dbReference type="PANTHER" id="PTHR11717">
    <property type="entry name" value="LOW MOLECULAR WEIGHT PROTEIN TYROSINE PHOSPHATASE"/>
    <property type="match status" value="1"/>
</dbReference>
<accession>A0A4U8UC02</accession>
<evidence type="ECO:0000313" key="8">
    <source>
        <dbReference type="Proteomes" id="UP000029920"/>
    </source>
</evidence>
<feature type="active site" evidence="5">
    <location>
        <position position="17"/>
    </location>
</feature>
<evidence type="ECO:0000313" key="7">
    <source>
        <dbReference type="EMBL" id="TLE13980.1"/>
    </source>
</evidence>
<dbReference type="EC" id="3.1.3.48" evidence="2"/>
<organism evidence="7 8">
    <name type="scientific">Helicobacter apodemus</name>
    <dbReference type="NCBI Taxonomy" id="135569"/>
    <lineage>
        <taxon>Bacteria</taxon>
        <taxon>Pseudomonadati</taxon>
        <taxon>Campylobacterota</taxon>
        <taxon>Epsilonproteobacteria</taxon>
        <taxon>Campylobacterales</taxon>
        <taxon>Helicobacteraceae</taxon>
        <taxon>Helicobacter</taxon>
    </lineage>
</organism>
<proteinExistence type="inferred from homology"/>
<sequence>MKKINAILFVCLGNICRSPLAEGIARDLAQKRGMDLKIDSAGTSGWHIGESPDSRSIEVAKNNGIDISYLKGRKVNAYNDDSFDLIVAMDRQNYQDLLRFFSKDKVVLMGDYGLEGRDIPDPYHYRDLEGFKKIYEMLYLAINRLYDEISECN</sequence>
<evidence type="ECO:0000256" key="5">
    <source>
        <dbReference type="PIRSR" id="PIRSR617867-1"/>
    </source>
</evidence>
<feature type="active site" description="Proton donor" evidence="5">
    <location>
        <position position="121"/>
    </location>
</feature>
<name>A0A4U8UC02_9HELI</name>
<feature type="active site" description="Nucleophile" evidence="5">
    <location>
        <position position="11"/>
    </location>
</feature>
<dbReference type="EMBL" id="JRPC02000028">
    <property type="protein sequence ID" value="TLE13980.1"/>
    <property type="molecule type" value="Genomic_DNA"/>
</dbReference>
<dbReference type="Proteomes" id="UP000029920">
    <property type="component" value="Unassembled WGS sequence"/>
</dbReference>
<keyword evidence="8" id="KW-1185">Reference proteome</keyword>
<dbReference type="InterPro" id="IPR050438">
    <property type="entry name" value="LMW_PTPase"/>
</dbReference>
<dbReference type="InterPro" id="IPR017867">
    <property type="entry name" value="Tyr_phospatase_low_mol_wt"/>
</dbReference>
<dbReference type="Pfam" id="PF01451">
    <property type="entry name" value="LMWPc"/>
    <property type="match status" value="1"/>
</dbReference>
<protein>
    <recommendedName>
        <fullName evidence="2">protein-tyrosine-phosphatase</fullName>
        <ecNumber evidence="2">3.1.3.48</ecNumber>
    </recommendedName>
</protein>
<keyword evidence="4" id="KW-0904">Protein phosphatase</keyword>
<dbReference type="PANTHER" id="PTHR11717:SF7">
    <property type="entry name" value="LOW MOLECULAR WEIGHT PHOSPHOTYROSINE PROTEIN PHOSPHATASE"/>
    <property type="match status" value="1"/>
</dbReference>
<feature type="domain" description="Phosphotyrosine protein phosphatase I" evidence="6">
    <location>
        <begin position="5"/>
        <end position="148"/>
    </location>
</feature>
<evidence type="ECO:0000256" key="3">
    <source>
        <dbReference type="ARBA" id="ARBA00022801"/>
    </source>
</evidence>
<reference evidence="7 8" key="1">
    <citation type="journal article" date="2014" name="Genome Announc.">
        <title>Draft genome sequences of eight enterohepatic helicobacter species isolated from both laboratory and wild rodents.</title>
        <authorList>
            <person name="Sheh A."/>
            <person name="Shen Z."/>
            <person name="Fox J.G."/>
        </authorList>
    </citation>
    <scope>NUCLEOTIDE SEQUENCE [LARGE SCALE GENOMIC DNA]</scope>
    <source>
        <strain evidence="7 8">MIT-03-7007</strain>
    </source>
</reference>
<comment type="similarity">
    <text evidence="1">Belongs to the low molecular weight phosphotyrosine protein phosphatase family.</text>
</comment>
<evidence type="ECO:0000256" key="1">
    <source>
        <dbReference type="ARBA" id="ARBA00011063"/>
    </source>
</evidence>
<dbReference type="AlphaFoldDB" id="A0A4U8UC02"/>
<keyword evidence="3" id="KW-0378">Hydrolase</keyword>
<dbReference type="SMART" id="SM00226">
    <property type="entry name" value="LMWPc"/>
    <property type="match status" value="1"/>
</dbReference>
<dbReference type="RefSeq" id="WP_138155284.1">
    <property type="nucleotide sequence ID" value="NZ_JRPC02000028.1"/>
</dbReference>
<evidence type="ECO:0000256" key="4">
    <source>
        <dbReference type="ARBA" id="ARBA00022912"/>
    </source>
</evidence>
<dbReference type="GO" id="GO:0004725">
    <property type="term" value="F:protein tyrosine phosphatase activity"/>
    <property type="evidence" value="ECO:0007669"/>
    <property type="project" value="UniProtKB-EC"/>
</dbReference>
<dbReference type="InterPro" id="IPR023485">
    <property type="entry name" value="Ptyr_pPase"/>
</dbReference>
<comment type="caution">
    <text evidence="7">The sequence shown here is derived from an EMBL/GenBank/DDBJ whole genome shotgun (WGS) entry which is preliminary data.</text>
</comment>
<gene>
    <name evidence="7" type="ORF">LS72_009190</name>
</gene>